<comment type="caution">
    <text evidence="1">The sequence shown here is derived from an EMBL/GenBank/DDBJ whole genome shotgun (WGS) entry which is preliminary data.</text>
</comment>
<sequence length="109" mass="11927">MKVSTSNYSLYAASTFTILSSVAMTHSPNYQLEENLAQSIIHTHISLIRHLGNAVTNIGNCTEPGEALSTLTSGTCPPLGFHPNALRIYFTYVDLSIGTFLWYGSRTPM</sequence>
<dbReference type="EMBL" id="NMUH01002220">
    <property type="protein sequence ID" value="MQL98650.1"/>
    <property type="molecule type" value="Genomic_DNA"/>
</dbReference>
<dbReference type="Proteomes" id="UP000652761">
    <property type="component" value="Unassembled WGS sequence"/>
</dbReference>
<name>A0A843VYU4_COLES</name>
<reference evidence="1" key="1">
    <citation type="submission" date="2017-07" db="EMBL/GenBank/DDBJ databases">
        <title>Taro Niue Genome Assembly and Annotation.</title>
        <authorList>
            <person name="Atibalentja N."/>
            <person name="Keating K."/>
            <person name="Fields C.J."/>
        </authorList>
    </citation>
    <scope>NUCLEOTIDE SEQUENCE</scope>
    <source>
        <strain evidence="1">Niue_2</strain>
        <tissue evidence="1">Leaf</tissue>
    </source>
</reference>
<evidence type="ECO:0000313" key="2">
    <source>
        <dbReference type="Proteomes" id="UP000652761"/>
    </source>
</evidence>
<accession>A0A843VYU4</accession>
<feature type="non-terminal residue" evidence="1">
    <location>
        <position position="1"/>
    </location>
</feature>
<organism evidence="1 2">
    <name type="scientific">Colocasia esculenta</name>
    <name type="common">Wild taro</name>
    <name type="synonym">Arum esculentum</name>
    <dbReference type="NCBI Taxonomy" id="4460"/>
    <lineage>
        <taxon>Eukaryota</taxon>
        <taxon>Viridiplantae</taxon>
        <taxon>Streptophyta</taxon>
        <taxon>Embryophyta</taxon>
        <taxon>Tracheophyta</taxon>
        <taxon>Spermatophyta</taxon>
        <taxon>Magnoliopsida</taxon>
        <taxon>Liliopsida</taxon>
        <taxon>Araceae</taxon>
        <taxon>Aroideae</taxon>
        <taxon>Colocasieae</taxon>
        <taxon>Colocasia</taxon>
    </lineage>
</organism>
<evidence type="ECO:0000313" key="1">
    <source>
        <dbReference type="EMBL" id="MQL98650.1"/>
    </source>
</evidence>
<gene>
    <name evidence="1" type="ORF">Taro_031374</name>
</gene>
<dbReference type="AlphaFoldDB" id="A0A843VYU4"/>
<keyword evidence="2" id="KW-1185">Reference proteome</keyword>
<proteinExistence type="predicted"/>
<protein>
    <submittedName>
        <fullName evidence="1">Uncharacterized protein</fullName>
    </submittedName>
</protein>